<dbReference type="Proteomes" id="UP001596105">
    <property type="component" value="Unassembled WGS sequence"/>
</dbReference>
<comment type="subcellular location">
    <subcellularLocation>
        <location evidence="1 6">Cytoplasm</location>
        <location evidence="1 6">Cytosol</location>
    </subcellularLocation>
</comment>
<dbReference type="Gene3D" id="1.20.120.340">
    <property type="entry name" value="Flagellar protein FliS"/>
    <property type="match status" value="1"/>
</dbReference>
<evidence type="ECO:0000313" key="7">
    <source>
        <dbReference type="EMBL" id="MFC5469706.1"/>
    </source>
</evidence>
<keyword evidence="4 6" id="KW-1005">Bacterial flagellum biogenesis</keyword>
<sequence>MASTPYQKYQQSSVQTASPAQLILLLYDGAIRFIKQGVDSMENRNIEKTNENLIKAQKVVNELVASLDHQYSIAQNLAKIYEYILHLLITANLKKDTAPAVEALNYLVELKEAWSQAAKAPSSSISGHG</sequence>
<evidence type="ECO:0000256" key="4">
    <source>
        <dbReference type="ARBA" id="ARBA00022795"/>
    </source>
</evidence>
<comment type="similarity">
    <text evidence="2 6">Belongs to the FliS family.</text>
</comment>
<name>A0ABW0LWI1_9BACL</name>
<keyword evidence="5" id="KW-0143">Chaperone</keyword>
<dbReference type="InterPro" id="IPR003713">
    <property type="entry name" value="FliS"/>
</dbReference>
<evidence type="ECO:0000256" key="1">
    <source>
        <dbReference type="ARBA" id="ARBA00004514"/>
    </source>
</evidence>
<dbReference type="InterPro" id="IPR036584">
    <property type="entry name" value="FliS_sf"/>
</dbReference>
<keyword evidence="7" id="KW-0966">Cell projection</keyword>
<dbReference type="Pfam" id="PF02561">
    <property type="entry name" value="FliS"/>
    <property type="match status" value="1"/>
</dbReference>
<proteinExistence type="inferred from homology"/>
<keyword evidence="8" id="KW-1185">Reference proteome</keyword>
<dbReference type="CDD" id="cd16098">
    <property type="entry name" value="FliS"/>
    <property type="match status" value="1"/>
</dbReference>
<evidence type="ECO:0000256" key="5">
    <source>
        <dbReference type="ARBA" id="ARBA00023186"/>
    </source>
</evidence>
<keyword evidence="7" id="KW-0282">Flagellum</keyword>
<evidence type="ECO:0000313" key="8">
    <source>
        <dbReference type="Proteomes" id="UP001596105"/>
    </source>
</evidence>
<dbReference type="NCBIfam" id="TIGR00208">
    <property type="entry name" value="fliS"/>
    <property type="match status" value="1"/>
</dbReference>
<organism evidence="7 8">
    <name type="scientific">Cohnella suwonensis</name>
    <dbReference type="NCBI Taxonomy" id="696072"/>
    <lineage>
        <taxon>Bacteria</taxon>
        <taxon>Bacillati</taxon>
        <taxon>Bacillota</taxon>
        <taxon>Bacilli</taxon>
        <taxon>Bacillales</taxon>
        <taxon>Paenibacillaceae</taxon>
        <taxon>Cohnella</taxon>
    </lineage>
</organism>
<keyword evidence="7" id="KW-0969">Cilium</keyword>
<dbReference type="RefSeq" id="WP_209745345.1">
    <property type="nucleotide sequence ID" value="NZ_JBHSMH010000041.1"/>
</dbReference>
<evidence type="ECO:0000256" key="3">
    <source>
        <dbReference type="ARBA" id="ARBA00022490"/>
    </source>
</evidence>
<evidence type="ECO:0000256" key="6">
    <source>
        <dbReference type="PIRNR" id="PIRNR039090"/>
    </source>
</evidence>
<gene>
    <name evidence="7" type="primary">fliS</name>
    <name evidence="7" type="ORF">ACFPPD_13315</name>
</gene>
<dbReference type="EMBL" id="JBHSMH010000041">
    <property type="protein sequence ID" value="MFC5469706.1"/>
    <property type="molecule type" value="Genomic_DNA"/>
</dbReference>
<dbReference type="SUPFAM" id="SSF101116">
    <property type="entry name" value="Flagellar export chaperone FliS"/>
    <property type="match status" value="1"/>
</dbReference>
<dbReference type="PANTHER" id="PTHR34773">
    <property type="entry name" value="FLAGELLAR SECRETION CHAPERONE FLIS"/>
    <property type="match status" value="1"/>
</dbReference>
<dbReference type="PANTHER" id="PTHR34773:SF1">
    <property type="entry name" value="FLAGELLAR SECRETION CHAPERONE FLIS"/>
    <property type="match status" value="1"/>
</dbReference>
<reference evidence="8" key="1">
    <citation type="journal article" date="2019" name="Int. J. Syst. Evol. Microbiol.">
        <title>The Global Catalogue of Microorganisms (GCM) 10K type strain sequencing project: providing services to taxonomists for standard genome sequencing and annotation.</title>
        <authorList>
            <consortium name="The Broad Institute Genomics Platform"/>
            <consortium name="The Broad Institute Genome Sequencing Center for Infectious Disease"/>
            <person name="Wu L."/>
            <person name="Ma J."/>
        </authorList>
    </citation>
    <scope>NUCLEOTIDE SEQUENCE [LARGE SCALE GENOMIC DNA]</scope>
    <source>
        <strain evidence="8">CCUG 57113</strain>
    </source>
</reference>
<protein>
    <recommendedName>
        <fullName evidence="6">Flagellar secretion chaperone FliS</fullName>
    </recommendedName>
</protein>
<keyword evidence="3 6" id="KW-0963">Cytoplasm</keyword>
<evidence type="ECO:0000256" key="2">
    <source>
        <dbReference type="ARBA" id="ARBA00008787"/>
    </source>
</evidence>
<comment type="caution">
    <text evidence="7">The sequence shown here is derived from an EMBL/GenBank/DDBJ whole genome shotgun (WGS) entry which is preliminary data.</text>
</comment>
<dbReference type="PIRSF" id="PIRSF039090">
    <property type="entry name" value="Flis"/>
    <property type="match status" value="1"/>
</dbReference>
<accession>A0ABW0LWI1</accession>